<evidence type="ECO:0000313" key="1">
    <source>
        <dbReference type="EMBL" id="BCR35141.1"/>
    </source>
</evidence>
<dbReference type="InterPro" id="IPR038141">
    <property type="entry name" value="YutD-like_sf"/>
</dbReference>
<sequence length="94" mass="11102">MIVETEFGDFEILKDHRETFDLLAFTERYVDVAFDRYTYLVGDMSSEKLRIKGFNSDPKSSNGFKRIPDYLSESCNFNCGYYILKRLKKEKTTD</sequence>
<dbReference type="Proteomes" id="UP000620133">
    <property type="component" value="Chromosome"/>
</dbReference>
<accession>A0A7U9TJ40</accession>
<dbReference type="EMBL" id="AP024412">
    <property type="protein sequence ID" value="BCR35141.1"/>
    <property type="molecule type" value="Genomic_DNA"/>
</dbReference>
<name>A0A7U9TJ40_9MOLU</name>
<dbReference type="RefSeq" id="WP_176239017.1">
    <property type="nucleotide sequence ID" value="NZ_AP024412.1"/>
</dbReference>
<organism evidence="1 2">
    <name type="scientific">Mariniplasma anaerobium</name>
    <dbReference type="NCBI Taxonomy" id="2735436"/>
    <lineage>
        <taxon>Bacteria</taxon>
        <taxon>Bacillati</taxon>
        <taxon>Mycoplasmatota</taxon>
        <taxon>Mollicutes</taxon>
        <taxon>Acholeplasmatales</taxon>
        <taxon>Acholeplasmataceae</taxon>
        <taxon>Mariniplasma</taxon>
    </lineage>
</organism>
<dbReference type="Pfam" id="PF06265">
    <property type="entry name" value="YutD-like"/>
    <property type="match status" value="1"/>
</dbReference>
<evidence type="ECO:0008006" key="3">
    <source>
        <dbReference type="Google" id="ProtNLM"/>
    </source>
</evidence>
<proteinExistence type="predicted"/>
<protein>
    <recommendedName>
        <fullName evidence="3">DUF1027 domain-containing protein</fullName>
    </recommendedName>
</protein>
<evidence type="ECO:0000313" key="2">
    <source>
        <dbReference type="Proteomes" id="UP000620133"/>
    </source>
</evidence>
<keyword evidence="2" id="KW-1185">Reference proteome</keyword>
<reference evidence="1" key="1">
    <citation type="submission" date="2021-01" db="EMBL/GenBank/DDBJ databases">
        <title>Draft genome sequence of Acholeplasmataceae bacterium strain Mahy22.</title>
        <authorList>
            <person name="Watanabe M."/>
            <person name="Kojima H."/>
            <person name="Fukui M."/>
        </authorList>
    </citation>
    <scope>NUCLEOTIDE SEQUENCE</scope>
    <source>
        <strain evidence="1">Mahy22</strain>
    </source>
</reference>
<dbReference type="KEGG" id="manr:MPAN_000340"/>
<gene>
    <name evidence="1" type="ORF">MPAN_000340</name>
</gene>
<dbReference type="InterPro" id="IPR009370">
    <property type="entry name" value="YutD-like"/>
</dbReference>
<dbReference type="Gene3D" id="3.50.4.20">
    <property type="match status" value="1"/>
</dbReference>
<dbReference type="AlphaFoldDB" id="A0A7U9TJ40"/>